<evidence type="ECO:0000313" key="4">
    <source>
        <dbReference type="Proteomes" id="UP000006039"/>
    </source>
</evidence>
<organism evidence="2">
    <name type="scientific">Gaeumannomyces tritici (strain R3-111a-1)</name>
    <name type="common">Wheat and barley take-all root rot fungus</name>
    <name type="synonym">Gaeumannomyces graminis var. tritici</name>
    <dbReference type="NCBI Taxonomy" id="644352"/>
    <lineage>
        <taxon>Eukaryota</taxon>
        <taxon>Fungi</taxon>
        <taxon>Dikarya</taxon>
        <taxon>Ascomycota</taxon>
        <taxon>Pezizomycotina</taxon>
        <taxon>Sordariomycetes</taxon>
        <taxon>Sordariomycetidae</taxon>
        <taxon>Magnaporthales</taxon>
        <taxon>Magnaporthaceae</taxon>
        <taxon>Gaeumannomyces</taxon>
    </lineage>
</organism>
<keyword evidence="1" id="KW-1133">Transmembrane helix</keyword>
<dbReference type="InterPro" id="IPR009571">
    <property type="entry name" value="SUR7/Rim9-like_fungi"/>
</dbReference>
<reference evidence="4" key="1">
    <citation type="submission" date="2010-07" db="EMBL/GenBank/DDBJ databases">
        <title>The genome sequence of Gaeumannomyces graminis var. tritici strain R3-111a-1.</title>
        <authorList>
            <consortium name="The Broad Institute Genome Sequencing Platform"/>
            <person name="Ma L.-J."/>
            <person name="Dead R."/>
            <person name="Young S."/>
            <person name="Zeng Q."/>
            <person name="Koehrsen M."/>
            <person name="Alvarado L."/>
            <person name="Berlin A."/>
            <person name="Chapman S.B."/>
            <person name="Chen Z."/>
            <person name="Freedman E."/>
            <person name="Gellesch M."/>
            <person name="Goldberg J."/>
            <person name="Griggs A."/>
            <person name="Gujja S."/>
            <person name="Heilman E.R."/>
            <person name="Heiman D."/>
            <person name="Hepburn T."/>
            <person name="Howarth C."/>
            <person name="Jen D."/>
            <person name="Larson L."/>
            <person name="Mehta T."/>
            <person name="Neiman D."/>
            <person name="Pearson M."/>
            <person name="Roberts A."/>
            <person name="Saif S."/>
            <person name="Shea T."/>
            <person name="Shenoy N."/>
            <person name="Sisk P."/>
            <person name="Stolte C."/>
            <person name="Sykes S."/>
            <person name="Walk T."/>
            <person name="White J."/>
            <person name="Yandava C."/>
            <person name="Haas B."/>
            <person name="Nusbaum C."/>
            <person name="Birren B."/>
        </authorList>
    </citation>
    <scope>NUCLEOTIDE SEQUENCE [LARGE SCALE GENOMIC DNA]</scope>
    <source>
        <strain evidence="4">R3-111a-1</strain>
    </source>
</reference>
<dbReference type="GeneID" id="20341177"/>
<dbReference type="RefSeq" id="XP_009216734.1">
    <property type="nucleotide sequence ID" value="XM_009218470.1"/>
</dbReference>
<dbReference type="OrthoDB" id="2354757at2759"/>
<dbReference type="GO" id="GO:0032153">
    <property type="term" value="C:cell division site"/>
    <property type="evidence" value="ECO:0007669"/>
    <property type="project" value="TreeGrafter"/>
</dbReference>
<dbReference type="PANTHER" id="PTHR28013">
    <property type="entry name" value="PROTEIN DCV1-RELATED"/>
    <property type="match status" value="1"/>
</dbReference>
<protein>
    <recommendedName>
        <fullName evidence="5">PH-response regulator</fullName>
    </recommendedName>
</protein>
<reference evidence="2" key="2">
    <citation type="submission" date="2010-07" db="EMBL/GenBank/DDBJ databases">
        <authorList>
            <consortium name="The Broad Institute Genome Sequencing Platform"/>
            <consortium name="Broad Institute Genome Sequencing Center for Infectious Disease"/>
            <person name="Ma L.-J."/>
            <person name="Dead R."/>
            <person name="Young S."/>
            <person name="Zeng Q."/>
            <person name="Koehrsen M."/>
            <person name="Alvarado L."/>
            <person name="Berlin A."/>
            <person name="Chapman S.B."/>
            <person name="Chen Z."/>
            <person name="Freedman E."/>
            <person name="Gellesch M."/>
            <person name="Goldberg J."/>
            <person name="Griggs A."/>
            <person name="Gujja S."/>
            <person name="Heilman E.R."/>
            <person name="Heiman D."/>
            <person name="Hepburn T."/>
            <person name="Howarth C."/>
            <person name="Jen D."/>
            <person name="Larson L."/>
            <person name="Mehta T."/>
            <person name="Neiman D."/>
            <person name="Pearson M."/>
            <person name="Roberts A."/>
            <person name="Saif S."/>
            <person name="Shea T."/>
            <person name="Shenoy N."/>
            <person name="Sisk P."/>
            <person name="Stolte C."/>
            <person name="Sykes S."/>
            <person name="Walk T."/>
            <person name="White J."/>
            <person name="Yandava C."/>
            <person name="Haas B."/>
            <person name="Nusbaum C."/>
            <person name="Birren B."/>
        </authorList>
    </citation>
    <scope>NUCLEOTIDE SEQUENCE</scope>
    <source>
        <strain evidence="2">R3-111a-1</strain>
    </source>
</reference>
<dbReference type="Pfam" id="PF06687">
    <property type="entry name" value="SUR7"/>
    <property type="match status" value="1"/>
</dbReference>
<reference evidence="3" key="4">
    <citation type="journal article" date="2015" name="G3 (Bethesda)">
        <title>Genome sequences of three phytopathogenic species of the Magnaporthaceae family of fungi.</title>
        <authorList>
            <person name="Okagaki L.H."/>
            <person name="Nunes C.C."/>
            <person name="Sailsbery J."/>
            <person name="Clay B."/>
            <person name="Brown D."/>
            <person name="John T."/>
            <person name="Oh Y."/>
            <person name="Young N."/>
            <person name="Fitzgerald M."/>
            <person name="Haas B.J."/>
            <person name="Zeng Q."/>
            <person name="Young S."/>
            <person name="Adiconis X."/>
            <person name="Fan L."/>
            <person name="Levin J.Z."/>
            <person name="Mitchell T.K."/>
            <person name="Okubara P.A."/>
            <person name="Farman M.L."/>
            <person name="Kohn L.M."/>
            <person name="Birren B."/>
            <person name="Ma L.-J."/>
            <person name="Dean R.A."/>
        </authorList>
    </citation>
    <scope>NUCLEOTIDE SEQUENCE</scope>
    <source>
        <strain evidence="3">R3-111a-1</strain>
    </source>
</reference>
<feature type="transmembrane region" description="Helical" evidence="1">
    <location>
        <begin position="180"/>
        <end position="200"/>
    </location>
</feature>
<gene>
    <name evidence="3" type="primary">20341177</name>
    <name evidence="2" type="ORF">GGTG_00719</name>
</gene>
<reference evidence="2" key="3">
    <citation type="submission" date="2010-09" db="EMBL/GenBank/DDBJ databases">
        <title>Annotation of Gaeumannomyces graminis var. tritici R3-111a-1.</title>
        <authorList>
            <consortium name="The Broad Institute Genome Sequencing Platform"/>
            <person name="Ma L.-J."/>
            <person name="Dead R."/>
            <person name="Young S.K."/>
            <person name="Zeng Q."/>
            <person name="Gargeya S."/>
            <person name="Fitzgerald M."/>
            <person name="Haas B."/>
            <person name="Abouelleil A."/>
            <person name="Alvarado L."/>
            <person name="Arachchi H.M."/>
            <person name="Berlin A."/>
            <person name="Brown A."/>
            <person name="Chapman S.B."/>
            <person name="Chen Z."/>
            <person name="Dunbar C."/>
            <person name="Freedman E."/>
            <person name="Gearin G."/>
            <person name="Gellesch M."/>
            <person name="Goldberg J."/>
            <person name="Griggs A."/>
            <person name="Gujja S."/>
            <person name="Heiman D."/>
            <person name="Howarth C."/>
            <person name="Larson L."/>
            <person name="Lui A."/>
            <person name="MacDonald P.J.P."/>
            <person name="Mehta T."/>
            <person name="Montmayeur A."/>
            <person name="Murphy C."/>
            <person name="Neiman D."/>
            <person name="Pearson M."/>
            <person name="Priest M."/>
            <person name="Roberts A."/>
            <person name="Saif S."/>
            <person name="Shea T."/>
            <person name="Shenoy N."/>
            <person name="Sisk P."/>
            <person name="Stolte C."/>
            <person name="Sykes S."/>
            <person name="Yandava C."/>
            <person name="Wortman J."/>
            <person name="Nusbaum C."/>
            <person name="Birren B."/>
        </authorList>
    </citation>
    <scope>NUCLEOTIDE SEQUENCE</scope>
    <source>
        <strain evidence="2">R3-111a-1</strain>
    </source>
</reference>
<feature type="transmembrane region" description="Helical" evidence="1">
    <location>
        <begin position="6"/>
        <end position="29"/>
    </location>
</feature>
<dbReference type="STRING" id="644352.J3NHI2"/>
<sequence length="233" mass="24925">MAVTGLVHHFGTFMLFSAVILLVITNITAPVVHNISLLRIDLNDAQGQHNPALTFGTFGHCFVDAPGGDDCSPSMVGYDPAEVINERTGLNYYSTAAGTARALTRVMILHPIAAGVAFIAFALSLGAGTFGSLLASLAALLAFFVTLVPLVTDFVMFGIIRSGINDNRNVDARAQFGTGLWTLLAAAVLLLVGTVIVFFTCCSARIHRRRDARVTKAVDGYAPAEAPRRRKWF</sequence>
<keyword evidence="1" id="KW-0812">Transmembrane</keyword>
<dbReference type="GO" id="GO:0005886">
    <property type="term" value="C:plasma membrane"/>
    <property type="evidence" value="ECO:0007669"/>
    <property type="project" value="InterPro"/>
</dbReference>
<keyword evidence="4" id="KW-1185">Reference proteome</keyword>
<dbReference type="AlphaFoldDB" id="J3NHI2"/>
<evidence type="ECO:0000313" key="2">
    <source>
        <dbReference type="EMBL" id="EJT80725.1"/>
    </source>
</evidence>
<dbReference type="GO" id="GO:0035838">
    <property type="term" value="C:growing cell tip"/>
    <property type="evidence" value="ECO:0007669"/>
    <property type="project" value="TreeGrafter"/>
</dbReference>
<evidence type="ECO:0000313" key="3">
    <source>
        <dbReference type="EnsemblFungi" id="EJT80725"/>
    </source>
</evidence>
<dbReference type="InterPro" id="IPR051380">
    <property type="entry name" value="pH-response_reg_palI/RIM9"/>
</dbReference>
<reference evidence="3" key="5">
    <citation type="submission" date="2018-04" db="UniProtKB">
        <authorList>
            <consortium name="EnsemblFungi"/>
        </authorList>
    </citation>
    <scope>IDENTIFICATION</scope>
    <source>
        <strain evidence="3">R3-111a-1</strain>
    </source>
</reference>
<accession>J3NHI2</accession>
<dbReference type="HOGENOM" id="CLU_076420_0_0_1"/>
<dbReference type="PANTHER" id="PTHR28013:SF7">
    <property type="entry name" value="PALI-DOMAIN-CONTAINING PROTEIN"/>
    <property type="match status" value="1"/>
</dbReference>
<evidence type="ECO:0008006" key="5">
    <source>
        <dbReference type="Google" id="ProtNLM"/>
    </source>
</evidence>
<dbReference type="VEuPathDB" id="FungiDB:GGTG_00719"/>
<dbReference type="eggNOG" id="ENOG502S0K3">
    <property type="taxonomic scope" value="Eukaryota"/>
</dbReference>
<dbReference type="EMBL" id="GL385395">
    <property type="protein sequence ID" value="EJT80725.1"/>
    <property type="molecule type" value="Genomic_DNA"/>
</dbReference>
<dbReference type="EnsemblFungi" id="EJT80725">
    <property type="protein sequence ID" value="EJT80725"/>
    <property type="gene ID" value="GGTG_00719"/>
</dbReference>
<feature type="transmembrane region" description="Helical" evidence="1">
    <location>
        <begin position="108"/>
        <end position="127"/>
    </location>
</feature>
<evidence type="ECO:0000256" key="1">
    <source>
        <dbReference type="SAM" id="Phobius"/>
    </source>
</evidence>
<proteinExistence type="predicted"/>
<name>J3NHI2_GAET3</name>
<keyword evidence="1" id="KW-0472">Membrane</keyword>
<feature type="transmembrane region" description="Helical" evidence="1">
    <location>
        <begin position="133"/>
        <end position="160"/>
    </location>
</feature>
<dbReference type="Proteomes" id="UP000006039">
    <property type="component" value="Unassembled WGS sequence"/>
</dbReference>